<organism evidence="1 2">
    <name type="scientific">Tepidiforma bonchosmolovskayae</name>
    <dbReference type="NCBI Taxonomy" id="2601677"/>
    <lineage>
        <taxon>Bacteria</taxon>
        <taxon>Bacillati</taxon>
        <taxon>Chloroflexota</taxon>
        <taxon>Tepidiformia</taxon>
        <taxon>Tepidiformales</taxon>
        <taxon>Tepidiformaceae</taxon>
        <taxon>Tepidiforma</taxon>
    </lineage>
</organism>
<accession>A0ABX6C4J5</accession>
<evidence type="ECO:0000313" key="2">
    <source>
        <dbReference type="Proteomes" id="UP000326331"/>
    </source>
</evidence>
<dbReference type="Proteomes" id="UP000326331">
    <property type="component" value="Chromosome"/>
</dbReference>
<sequence length="397" mass="40952">MRLVTVSSIGTVAINENDTREARIVVTRGGNWPAVSSRGELALPVGATQPGETAHVRLFSADAPGAAAGVPGSELAPGHGVAPGLTHYVYWSPAGTNLLIVQPADGALELRSWRPGTPGSQRLFAGAPIFPAFDDTGSRLAVHHGGPSGARLVVLELLDGAPARVCLVQQGVGGFGAPAFCGDGQVVTWAEPAGGGGVRLRAADVGTGRTFPGPAFEGTVRFVPGPVRNHVLVAVGEPGAPAMYGRLVAWEPGAPTVRMLYRGRFLAAWASPASARELVALALPGFSPESRVQPAFIDARGRELGRLAPFVPSPPMQLALAFFDQFGRSHGPWSPGGDWFIVGGRADTDGPFALFGPPEPDRVLGVVAAEIDARPLAWRVLAEGVAGWLAGAAPGRA</sequence>
<evidence type="ECO:0008006" key="3">
    <source>
        <dbReference type="Google" id="ProtNLM"/>
    </source>
</evidence>
<dbReference type="SUPFAM" id="SSF82171">
    <property type="entry name" value="DPP6 N-terminal domain-like"/>
    <property type="match status" value="1"/>
</dbReference>
<protein>
    <recommendedName>
        <fullName evidence="3">WD40 repeat domain-containing protein</fullName>
    </recommendedName>
</protein>
<proteinExistence type="predicted"/>
<dbReference type="RefSeq" id="WP_158068120.1">
    <property type="nucleotide sequence ID" value="NZ_CP042829.1"/>
</dbReference>
<name>A0ABX6C4J5_9CHLR</name>
<evidence type="ECO:0000313" key="1">
    <source>
        <dbReference type="EMBL" id="QFG04183.1"/>
    </source>
</evidence>
<gene>
    <name evidence="1" type="ORF">Tbon_13175</name>
</gene>
<dbReference type="EMBL" id="CP042829">
    <property type="protein sequence ID" value="QFG04183.1"/>
    <property type="molecule type" value="Genomic_DNA"/>
</dbReference>
<reference evidence="1 2" key="1">
    <citation type="submission" date="2019-10" db="EMBL/GenBank/DDBJ databases">
        <title>Thermopilla bonchosmolovskayae gen. nov., sp. nov., a moderately thermophilic Chloroflexi bacterium from a Chukotka hot spring (Arctic, Russia), representing a novel classis Thermopillaia, which include previously uncultivated lineage OLB14.</title>
        <authorList>
            <person name="Kochetkova T.V."/>
            <person name="Zayulina K.S."/>
            <person name="Zhigarkov V.S."/>
            <person name="Minaev N.V."/>
            <person name="Novikov A."/>
            <person name="Toshchakov S.V."/>
            <person name="Elcheninov A.G."/>
            <person name="Kublanov I.V."/>
        </authorList>
    </citation>
    <scope>NUCLEOTIDE SEQUENCE [LARGE SCALE GENOMIC DNA]</scope>
    <source>
        <strain evidence="1 2">3753O</strain>
    </source>
</reference>
<keyword evidence="2" id="KW-1185">Reference proteome</keyword>